<feature type="transmembrane region" description="Helical" evidence="1">
    <location>
        <begin position="140"/>
        <end position="162"/>
    </location>
</feature>
<dbReference type="Proteomes" id="UP000054408">
    <property type="component" value="Unassembled WGS sequence"/>
</dbReference>
<reference evidence="2 3" key="1">
    <citation type="submission" date="2010-05" db="EMBL/GenBank/DDBJ databases">
        <title>The Genome Sequence of Thecamonas trahens ATCC 50062.</title>
        <authorList>
            <consortium name="The Broad Institute Genome Sequencing Platform"/>
            <person name="Russ C."/>
            <person name="Cuomo C."/>
            <person name="Shea T."/>
            <person name="Young S.K."/>
            <person name="Zeng Q."/>
            <person name="Koehrsen M."/>
            <person name="Haas B."/>
            <person name="Borodovsky M."/>
            <person name="Guigo R."/>
            <person name="Alvarado L."/>
            <person name="Berlin A."/>
            <person name="Bochicchio J."/>
            <person name="Borenstein D."/>
            <person name="Chapman S."/>
            <person name="Chen Z."/>
            <person name="Freedman E."/>
            <person name="Gellesch M."/>
            <person name="Goldberg J."/>
            <person name="Griggs A."/>
            <person name="Gujja S."/>
            <person name="Heilman E."/>
            <person name="Heiman D."/>
            <person name="Hepburn T."/>
            <person name="Howarth C."/>
            <person name="Jen D."/>
            <person name="Larson L."/>
            <person name="Mehta T."/>
            <person name="Park D."/>
            <person name="Pearson M."/>
            <person name="Roberts A."/>
            <person name="Saif S."/>
            <person name="Shenoy N."/>
            <person name="Sisk P."/>
            <person name="Stolte C."/>
            <person name="Sykes S."/>
            <person name="Thomson T."/>
            <person name="Walk T."/>
            <person name="White J."/>
            <person name="Yandava C."/>
            <person name="Burger G."/>
            <person name="Gray M.W."/>
            <person name="Holland P.W.H."/>
            <person name="King N."/>
            <person name="Lang F.B.F."/>
            <person name="Roger A.J."/>
            <person name="Ruiz-Trillo I."/>
            <person name="Lander E."/>
            <person name="Nusbaum C."/>
        </authorList>
    </citation>
    <scope>NUCLEOTIDE SEQUENCE [LARGE SCALE GENOMIC DNA]</scope>
    <source>
        <strain evidence="2 3">ATCC 50062</strain>
    </source>
</reference>
<dbReference type="AlphaFoldDB" id="A0A0L0DFG7"/>
<sequence length="206" mass="22317">MGNLDPEEHMLATMGLGWIALPCCASALLACTFVHLVFDSLVLDDQFTQASADIVSFFYAHVMASLSYLGLLLLLYFALVVGSLFKALVIPTRINYVALALLALPLSRMYALGSQVALLGNSQTMPVSLADQASAARSVMYEHAAVAVTLIAYLALQVASLANDGRLRMDWNVAGYRVLVKQMRRYIQTSIPRPIATASSGHPKHD</sequence>
<dbReference type="GeneID" id="25565996"/>
<keyword evidence="3" id="KW-1185">Reference proteome</keyword>
<name>A0A0L0DFG7_THETB</name>
<feature type="transmembrane region" description="Helical" evidence="1">
    <location>
        <begin position="12"/>
        <end position="38"/>
    </location>
</feature>
<proteinExistence type="predicted"/>
<evidence type="ECO:0000256" key="1">
    <source>
        <dbReference type="SAM" id="Phobius"/>
    </source>
</evidence>
<evidence type="ECO:0000313" key="2">
    <source>
        <dbReference type="EMBL" id="KNC50975.1"/>
    </source>
</evidence>
<keyword evidence="1" id="KW-0472">Membrane</keyword>
<evidence type="ECO:0000313" key="3">
    <source>
        <dbReference type="Proteomes" id="UP000054408"/>
    </source>
</evidence>
<keyword evidence="1" id="KW-1133">Transmembrane helix</keyword>
<evidence type="ECO:0008006" key="4">
    <source>
        <dbReference type="Google" id="ProtNLM"/>
    </source>
</evidence>
<feature type="transmembrane region" description="Helical" evidence="1">
    <location>
        <begin position="58"/>
        <end position="85"/>
    </location>
</feature>
<organism evidence="2 3">
    <name type="scientific">Thecamonas trahens ATCC 50062</name>
    <dbReference type="NCBI Taxonomy" id="461836"/>
    <lineage>
        <taxon>Eukaryota</taxon>
        <taxon>Apusozoa</taxon>
        <taxon>Apusomonadida</taxon>
        <taxon>Apusomonadidae</taxon>
        <taxon>Thecamonas</taxon>
    </lineage>
</organism>
<protein>
    <recommendedName>
        <fullName evidence="4">Transmembrane protein 138</fullName>
    </recommendedName>
</protein>
<accession>A0A0L0DFG7</accession>
<feature type="transmembrane region" description="Helical" evidence="1">
    <location>
        <begin position="97"/>
        <end position="120"/>
    </location>
</feature>
<dbReference type="RefSeq" id="XP_013756446.1">
    <property type="nucleotide sequence ID" value="XM_013900992.1"/>
</dbReference>
<gene>
    <name evidence="2" type="ORF">AMSG_06942</name>
</gene>
<keyword evidence="1" id="KW-0812">Transmembrane</keyword>
<dbReference type="EMBL" id="GL349464">
    <property type="protein sequence ID" value="KNC50975.1"/>
    <property type="molecule type" value="Genomic_DNA"/>
</dbReference>